<dbReference type="Pfam" id="PF06172">
    <property type="entry name" value="Cupin_5"/>
    <property type="match status" value="1"/>
</dbReference>
<evidence type="ECO:0000259" key="1">
    <source>
        <dbReference type="Pfam" id="PF06172"/>
    </source>
</evidence>
<dbReference type="EMBL" id="BRVP01000007">
    <property type="protein sequence ID" value="GLB52286.1"/>
    <property type="molecule type" value="Genomic_DNA"/>
</dbReference>
<organism evidence="2 3">
    <name type="scientific">Neptunitalea chrysea</name>
    <dbReference type="NCBI Taxonomy" id="1647581"/>
    <lineage>
        <taxon>Bacteria</taxon>
        <taxon>Pseudomonadati</taxon>
        <taxon>Bacteroidota</taxon>
        <taxon>Flavobacteriia</taxon>
        <taxon>Flavobacteriales</taxon>
        <taxon>Flavobacteriaceae</taxon>
        <taxon>Neptunitalea</taxon>
    </lineage>
</organism>
<dbReference type="InterPro" id="IPR009327">
    <property type="entry name" value="Cupin_DUF985"/>
</dbReference>
<dbReference type="Gene3D" id="2.60.120.10">
    <property type="entry name" value="Jelly Rolls"/>
    <property type="match status" value="1"/>
</dbReference>
<sequence length="166" mass="19134">MSLITTIIKQLQLEAHPEGGYYRETYRSEETILEGNLQDVYSGDRNVSTCIYFLLPSNEFSAFHKINQDEIWHFYEGSTIRLVMISEAGELSEVRIGRNITQGEVPQFVVPKNYWFAAKVIAKDSFALAGCTVAPGFDFRDFTMPTREELLKFFPQHTETITEFTR</sequence>
<protein>
    <recommendedName>
        <fullName evidence="1">DUF985 domain-containing protein</fullName>
    </recommendedName>
</protein>
<dbReference type="PANTHER" id="PTHR33387">
    <property type="entry name" value="RMLC-LIKE JELLY ROLL FOLD PROTEIN"/>
    <property type="match status" value="1"/>
</dbReference>
<evidence type="ECO:0000313" key="2">
    <source>
        <dbReference type="EMBL" id="GLB52286.1"/>
    </source>
</evidence>
<gene>
    <name evidence="2" type="ORF">NBRC110019_13250</name>
</gene>
<reference evidence="2" key="1">
    <citation type="submission" date="2022-07" db="EMBL/GenBank/DDBJ databases">
        <title>Taxonomy of Novel Oxalotrophic and Methylotrophic Bacteria.</title>
        <authorList>
            <person name="Sahin N."/>
            <person name="Tani A."/>
        </authorList>
    </citation>
    <scope>NUCLEOTIDE SEQUENCE</scope>
    <source>
        <strain evidence="2">AM327</strain>
    </source>
</reference>
<keyword evidence="3" id="KW-1185">Reference proteome</keyword>
<dbReference type="SUPFAM" id="SSF51182">
    <property type="entry name" value="RmlC-like cupins"/>
    <property type="match status" value="1"/>
</dbReference>
<dbReference type="InterPro" id="IPR039935">
    <property type="entry name" value="YML079W-like"/>
</dbReference>
<dbReference type="Proteomes" id="UP001143545">
    <property type="component" value="Unassembled WGS sequence"/>
</dbReference>
<dbReference type="InterPro" id="IPR011051">
    <property type="entry name" value="RmlC_Cupin_sf"/>
</dbReference>
<dbReference type="InterPro" id="IPR014710">
    <property type="entry name" value="RmlC-like_jellyroll"/>
</dbReference>
<dbReference type="CDD" id="cd06121">
    <property type="entry name" value="cupin_YML079wp"/>
    <property type="match status" value="1"/>
</dbReference>
<proteinExistence type="predicted"/>
<dbReference type="PANTHER" id="PTHR33387:SF3">
    <property type="entry name" value="DUF985 DOMAIN-CONTAINING PROTEIN"/>
    <property type="match status" value="1"/>
</dbReference>
<evidence type="ECO:0000313" key="3">
    <source>
        <dbReference type="Proteomes" id="UP001143545"/>
    </source>
</evidence>
<dbReference type="AlphaFoldDB" id="A0A9W6B4B4"/>
<feature type="domain" description="DUF985" evidence="1">
    <location>
        <begin position="6"/>
        <end position="144"/>
    </location>
</feature>
<accession>A0A9W6B4B4</accession>
<comment type="caution">
    <text evidence="2">The sequence shown here is derived from an EMBL/GenBank/DDBJ whole genome shotgun (WGS) entry which is preliminary data.</text>
</comment>
<dbReference type="RefSeq" id="WP_281753499.1">
    <property type="nucleotide sequence ID" value="NZ_BRVP01000007.1"/>
</dbReference>
<name>A0A9W6B4B4_9FLAO</name>